<keyword evidence="1" id="KW-0732">Signal</keyword>
<feature type="signal peptide" evidence="1">
    <location>
        <begin position="1"/>
        <end position="22"/>
    </location>
</feature>
<name>A0ABQ5RE21_9ACTN</name>
<organism evidence="2 3">
    <name type="scientific">Phytohabitans aurantiacus</name>
    <dbReference type="NCBI Taxonomy" id="3016789"/>
    <lineage>
        <taxon>Bacteria</taxon>
        <taxon>Bacillati</taxon>
        <taxon>Actinomycetota</taxon>
        <taxon>Actinomycetes</taxon>
        <taxon>Micromonosporales</taxon>
        <taxon>Micromonosporaceae</taxon>
    </lineage>
</organism>
<dbReference type="PROSITE" id="PS51257">
    <property type="entry name" value="PROKAR_LIPOPROTEIN"/>
    <property type="match status" value="1"/>
</dbReference>
<feature type="chain" id="PRO_5045867154" description="DUF3558 domain-containing protein" evidence="1">
    <location>
        <begin position="23"/>
        <end position="187"/>
    </location>
</feature>
<dbReference type="Proteomes" id="UP001144280">
    <property type="component" value="Unassembled WGS sequence"/>
</dbReference>
<evidence type="ECO:0000313" key="2">
    <source>
        <dbReference type="EMBL" id="GLI03831.1"/>
    </source>
</evidence>
<reference evidence="2" key="1">
    <citation type="submission" date="2022-12" db="EMBL/GenBank/DDBJ databases">
        <title>New Phytohabitans aurantiacus sp. RD004123 nov., an actinomycete isolated from soil.</title>
        <authorList>
            <person name="Triningsih D.W."/>
            <person name="Harunari E."/>
            <person name="Igarashi Y."/>
        </authorList>
    </citation>
    <scope>NUCLEOTIDE SEQUENCE</scope>
    <source>
        <strain evidence="2">RD004123</strain>
    </source>
</reference>
<accession>A0ABQ5RE21</accession>
<evidence type="ECO:0008006" key="4">
    <source>
        <dbReference type="Google" id="ProtNLM"/>
    </source>
</evidence>
<dbReference type="EMBL" id="BSDI01000104">
    <property type="protein sequence ID" value="GLI03831.1"/>
    <property type="molecule type" value="Genomic_DNA"/>
</dbReference>
<keyword evidence="3" id="KW-1185">Reference proteome</keyword>
<comment type="caution">
    <text evidence="2">The sequence shown here is derived from an EMBL/GenBank/DDBJ whole genome shotgun (WGS) entry which is preliminary data.</text>
</comment>
<protein>
    <recommendedName>
        <fullName evidence="4">DUF3558 domain-containing protein</fullName>
    </recommendedName>
</protein>
<evidence type="ECO:0000256" key="1">
    <source>
        <dbReference type="SAM" id="SignalP"/>
    </source>
</evidence>
<gene>
    <name evidence="2" type="ORF">Pa4123_91110</name>
</gene>
<sequence>MSAVRMAARRFGAGLLLLAAGAGCGDEAGAKAPPAPAPVVATLPAASAGGVCGLLDYEAIEGALGTRFDVAAASTHKDTATCMVQANGAPRPDLMLSVTETAADAATFTSEVAPDGAKSVKGLGKAAYRTARAASGKAGPTAEVGWLTADKRLITLRYTCVSDEPKATAEELSVKLVELAKAVDKAQ</sequence>
<proteinExistence type="predicted"/>
<evidence type="ECO:0000313" key="3">
    <source>
        <dbReference type="Proteomes" id="UP001144280"/>
    </source>
</evidence>